<reference evidence="18" key="1">
    <citation type="submission" date="2023-03" db="EMBL/GenBank/DDBJ databases">
        <authorList>
            <person name="Steffen K."/>
            <person name="Cardenas P."/>
        </authorList>
    </citation>
    <scope>NUCLEOTIDE SEQUENCE</scope>
</reference>
<dbReference type="AlphaFoldDB" id="A0AA35TDY1"/>
<keyword evidence="7" id="KW-0677">Repeat</keyword>
<evidence type="ECO:0000256" key="2">
    <source>
        <dbReference type="ARBA" id="ARBA00001946"/>
    </source>
</evidence>
<dbReference type="PANTHER" id="PTHR45627">
    <property type="entry name" value="ADENYLATE CYCLASE TYPE 1"/>
    <property type="match status" value="1"/>
</dbReference>
<evidence type="ECO:0000256" key="8">
    <source>
        <dbReference type="ARBA" id="ARBA00022741"/>
    </source>
</evidence>
<evidence type="ECO:0000256" key="16">
    <source>
        <dbReference type="RuleBase" id="RU000405"/>
    </source>
</evidence>
<dbReference type="InterPro" id="IPR018297">
    <property type="entry name" value="A/G_cyclase_CS"/>
</dbReference>
<keyword evidence="10" id="KW-0460">Magnesium</keyword>
<keyword evidence="11" id="KW-1133">Transmembrane helix</keyword>
<dbReference type="PROSITE" id="PS00452">
    <property type="entry name" value="GUANYLATE_CYCLASE_1"/>
    <property type="match status" value="1"/>
</dbReference>
<dbReference type="GO" id="GO:0035556">
    <property type="term" value="P:intracellular signal transduction"/>
    <property type="evidence" value="ECO:0007669"/>
    <property type="project" value="InterPro"/>
</dbReference>
<keyword evidence="15 16" id="KW-0456">Lyase</keyword>
<dbReference type="Proteomes" id="UP001174909">
    <property type="component" value="Unassembled WGS sequence"/>
</dbReference>
<evidence type="ECO:0000256" key="1">
    <source>
        <dbReference type="ARBA" id="ARBA00001593"/>
    </source>
</evidence>
<comment type="cofactor">
    <cofactor evidence="2">
        <name>Mg(2+)</name>
        <dbReference type="ChEBI" id="CHEBI:18420"/>
    </cofactor>
</comment>
<dbReference type="SMART" id="SM00044">
    <property type="entry name" value="CYCc"/>
    <property type="match status" value="1"/>
</dbReference>
<dbReference type="EMBL" id="CASHTH010003572">
    <property type="protein sequence ID" value="CAI8046560.1"/>
    <property type="molecule type" value="Genomic_DNA"/>
</dbReference>
<dbReference type="Gene3D" id="3.30.70.1230">
    <property type="entry name" value="Nucleotide cyclase"/>
    <property type="match status" value="1"/>
</dbReference>
<dbReference type="CDD" id="cd07302">
    <property type="entry name" value="CHD"/>
    <property type="match status" value="1"/>
</dbReference>
<comment type="similarity">
    <text evidence="16">Belongs to the adenylyl cyclase class-4/guanylyl cyclase family.</text>
</comment>
<keyword evidence="9" id="KW-0067">ATP-binding</keyword>
<dbReference type="GO" id="GO:0006171">
    <property type="term" value="P:cAMP biosynthetic process"/>
    <property type="evidence" value="ECO:0007669"/>
    <property type="project" value="UniProtKB-KW"/>
</dbReference>
<dbReference type="PROSITE" id="PS50125">
    <property type="entry name" value="GUANYLATE_CYCLASE_2"/>
    <property type="match status" value="1"/>
</dbReference>
<evidence type="ECO:0000313" key="19">
    <source>
        <dbReference type="Proteomes" id="UP001174909"/>
    </source>
</evidence>
<keyword evidence="5" id="KW-0812">Transmembrane</keyword>
<dbReference type="InterPro" id="IPR001054">
    <property type="entry name" value="A/G_cyclase"/>
</dbReference>
<protein>
    <recommendedName>
        <fullName evidence="4">adenylate cyclase</fullName>
        <ecNumber evidence="4">4.6.1.1</ecNumber>
    </recommendedName>
</protein>
<evidence type="ECO:0000256" key="13">
    <source>
        <dbReference type="ARBA" id="ARBA00023136"/>
    </source>
</evidence>
<dbReference type="PANTHER" id="PTHR45627:SF12">
    <property type="entry name" value="ADENYLATE CYCLASE TYPE 2"/>
    <property type="match status" value="1"/>
</dbReference>
<dbReference type="FunFam" id="3.30.70.1230:FF:000001">
    <property type="entry name" value="Adenylate cyclase"/>
    <property type="match status" value="1"/>
</dbReference>
<dbReference type="Pfam" id="PF00211">
    <property type="entry name" value="Guanylate_cyc"/>
    <property type="match status" value="1"/>
</dbReference>
<dbReference type="GO" id="GO:0004016">
    <property type="term" value="F:adenylate cyclase activity"/>
    <property type="evidence" value="ECO:0007669"/>
    <property type="project" value="UniProtKB-EC"/>
</dbReference>
<keyword evidence="12" id="KW-0115">cAMP biosynthesis</keyword>
<accession>A0AA35TDY1</accession>
<keyword evidence="13" id="KW-0472">Membrane</keyword>
<evidence type="ECO:0000256" key="4">
    <source>
        <dbReference type="ARBA" id="ARBA00012201"/>
    </source>
</evidence>
<gene>
    <name evidence="18" type="ORF">GBAR_LOCUS25759</name>
</gene>
<comment type="subcellular location">
    <subcellularLocation>
        <location evidence="3">Membrane</location>
        <topology evidence="3">Multi-pass membrane protein</topology>
    </subcellularLocation>
</comment>
<keyword evidence="6" id="KW-0479">Metal-binding</keyword>
<evidence type="ECO:0000256" key="6">
    <source>
        <dbReference type="ARBA" id="ARBA00022723"/>
    </source>
</evidence>
<evidence type="ECO:0000256" key="15">
    <source>
        <dbReference type="ARBA" id="ARBA00023239"/>
    </source>
</evidence>
<name>A0AA35TDY1_GEOBA</name>
<evidence type="ECO:0000256" key="11">
    <source>
        <dbReference type="ARBA" id="ARBA00022989"/>
    </source>
</evidence>
<organism evidence="18 19">
    <name type="scientific">Geodia barretti</name>
    <name type="common">Barrett's horny sponge</name>
    <dbReference type="NCBI Taxonomy" id="519541"/>
    <lineage>
        <taxon>Eukaryota</taxon>
        <taxon>Metazoa</taxon>
        <taxon>Porifera</taxon>
        <taxon>Demospongiae</taxon>
        <taxon>Heteroscleromorpha</taxon>
        <taxon>Tetractinellida</taxon>
        <taxon>Astrophorina</taxon>
        <taxon>Geodiidae</taxon>
        <taxon>Geodia</taxon>
    </lineage>
</organism>
<dbReference type="GO" id="GO:0005886">
    <property type="term" value="C:plasma membrane"/>
    <property type="evidence" value="ECO:0007669"/>
    <property type="project" value="TreeGrafter"/>
</dbReference>
<evidence type="ECO:0000256" key="5">
    <source>
        <dbReference type="ARBA" id="ARBA00022692"/>
    </source>
</evidence>
<comment type="catalytic activity">
    <reaction evidence="1">
        <text>ATP = 3',5'-cyclic AMP + diphosphate</text>
        <dbReference type="Rhea" id="RHEA:15389"/>
        <dbReference type="ChEBI" id="CHEBI:30616"/>
        <dbReference type="ChEBI" id="CHEBI:33019"/>
        <dbReference type="ChEBI" id="CHEBI:58165"/>
        <dbReference type="EC" id="4.6.1.1"/>
    </reaction>
</comment>
<proteinExistence type="inferred from homology"/>
<dbReference type="InterPro" id="IPR029787">
    <property type="entry name" value="Nucleotide_cyclase"/>
</dbReference>
<evidence type="ECO:0000256" key="3">
    <source>
        <dbReference type="ARBA" id="ARBA00004141"/>
    </source>
</evidence>
<dbReference type="SUPFAM" id="SSF55073">
    <property type="entry name" value="Nucleotide cyclase"/>
    <property type="match status" value="1"/>
</dbReference>
<evidence type="ECO:0000256" key="12">
    <source>
        <dbReference type="ARBA" id="ARBA00022998"/>
    </source>
</evidence>
<evidence type="ECO:0000259" key="17">
    <source>
        <dbReference type="PROSITE" id="PS50125"/>
    </source>
</evidence>
<dbReference type="GO" id="GO:0007189">
    <property type="term" value="P:adenylate cyclase-activating G protein-coupled receptor signaling pathway"/>
    <property type="evidence" value="ECO:0007669"/>
    <property type="project" value="TreeGrafter"/>
</dbReference>
<keyword evidence="19" id="KW-1185">Reference proteome</keyword>
<dbReference type="GO" id="GO:0046872">
    <property type="term" value="F:metal ion binding"/>
    <property type="evidence" value="ECO:0007669"/>
    <property type="project" value="UniProtKB-KW"/>
</dbReference>
<sequence>MSFLWKQRTQREKEQKKNLEEVNQLLLESILPTKVSKYYMEEENNAGYYSESCECACVIFASIPEFWSMYSETEINQKGVEWLRLLNEIIGDFDDIIEKKKYRGKVEKIKTIGSTYMAATGLGENQPQTEEEKVKMLHQNVVLMAHFAFELIRTLNRINREIFNDLKMRIGLNHGPVVAGVIGSQKPLYDIWGDTVNVASRMDSTGHLTKIQVTEATANILSSHGFVLEKRGSVPVKGKGELTTFFVVSEQRKS</sequence>
<evidence type="ECO:0000256" key="14">
    <source>
        <dbReference type="ARBA" id="ARBA00023180"/>
    </source>
</evidence>
<evidence type="ECO:0000256" key="9">
    <source>
        <dbReference type="ARBA" id="ARBA00022840"/>
    </source>
</evidence>
<comment type="caution">
    <text evidence="18">The sequence shown here is derived from an EMBL/GenBank/DDBJ whole genome shotgun (WGS) entry which is preliminary data.</text>
</comment>
<feature type="domain" description="Guanylate cyclase" evidence="17">
    <location>
        <begin position="57"/>
        <end position="203"/>
    </location>
</feature>
<keyword evidence="14" id="KW-0325">Glycoprotein</keyword>
<dbReference type="GO" id="GO:0005524">
    <property type="term" value="F:ATP binding"/>
    <property type="evidence" value="ECO:0007669"/>
    <property type="project" value="UniProtKB-KW"/>
</dbReference>
<dbReference type="EC" id="4.6.1.1" evidence="4"/>
<evidence type="ECO:0000256" key="7">
    <source>
        <dbReference type="ARBA" id="ARBA00022737"/>
    </source>
</evidence>
<keyword evidence="8" id="KW-0547">Nucleotide-binding</keyword>
<evidence type="ECO:0000256" key="10">
    <source>
        <dbReference type="ARBA" id="ARBA00022842"/>
    </source>
</evidence>
<evidence type="ECO:0000313" key="18">
    <source>
        <dbReference type="EMBL" id="CAI8046560.1"/>
    </source>
</evidence>